<keyword evidence="4" id="KW-1185">Reference proteome</keyword>
<evidence type="ECO:0000256" key="2">
    <source>
        <dbReference type="SAM" id="Phobius"/>
    </source>
</evidence>
<dbReference type="InParanoid" id="G4T916"/>
<feature type="compositionally biased region" description="Low complexity" evidence="1">
    <location>
        <begin position="125"/>
        <end position="161"/>
    </location>
</feature>
<dbReference type="HOGENOM" id="CLU_025949_0_0_1"/>
<dbReference type="AlphaFoldDB" id="G4T916"/>
<protein>
    <submittedName>
        <fullName evidence="3">Uncharacterized protein</fullName>
    </submittedName>
</protein>
<dbReference type="OMA" id="RWVWVIG"/>
<proteinExistence type="predicted"/>
<keyword evidence="2" id="KW-0812">Transmembrane</keyword>
<dbReference type="OrthoDB" id="3261666at2759"/>
<dbReference type="STRING" id="1109443.G4T916"/>
<feature type="compositionally biased region" description="Gly residues" evidence="1">
    <location>
        <begin position="69"/>
        <end position="79"/>
    </location>
</feature>
<evidence type="ECO:0000313" key="3">
    <source>
        <dbReference type="EMBL" id="CCA67831.1"/>
    </source>
</evidence>
<dbReference type="EMBL" id="CAFZ01000020">
    <property type="protein sequence ID" value="CCA67831.1"/>
    <property type="molecule type" value="Genomic_DNA"/>
</dbReference>
<dbReference type="eggNOG" id="ENOG502SJP1">
    <property type="taxonomic scope" value="Eukaryota"/>
</dbReference>
<comment type="caution">
    <text evidence="3">The sequence shown here is derived from an EMBL/GenBank/DDBJ whole genome shotgun (WGS) entry which is preliminary data.</text>
</comment>
<keyword evidence="2" id="KW-0472">Membrane</keyword>
<feature type="compositionally biased region" description="Polar residues" evidence="1">
    <location>
        <begin position="104"/>
        <end position="116"/>
    </location>
</feature>
<gene>
    <name evidence="3" type="ORF">PIIN_01655</name>
</gene>
<feature type="compositionally biased region" description="Low complexity" evidence="1">
    <location>
        <begin position="28"/>
        <end position="46"/>
    </location>
</feature>
<name>G4T916_SERID</name>
<feature type="region of interest" description="Disordered" evidence="1">
    <location>
        <begin position="1"/>
        <end position="175"/>
    </location>
</feature>
<reference evidence="3 4" key="1">
    <citation type="journal article" date="2011" name="PLoS Pathog.">
        <title>Endophytic Life Strategies Decoded by Genome and Transcriptome Analyses of the Mutualistic Root Symbiont Piriformospora indica.</title>
        <authorList>
            <person name="Zuccaro A."/>
            <person name="Lahrmann U."/>
            <person name="Guldener U."/>
            <person name="Langen G."/>
            <person name="Pfiffi S."/>
            <person name="Biedenkopf D."/>
            <person name="Wong P."/>
            <person name="Samans B."/>
            <person name="Grimm C."/>
            <person name="Basiewicz M."/>
            <person name="Murat C."/>
            <person name="Martin F."/>
            <person name="Kogel K.H."/>
        </authorList>
    </citation>
    <scope>NUCLEOTIDE SEQUENCE [LARGE SCALE GENOMIC DNA]</scope>
    <source>
        <strain evidence="3 4">DSM 11827</strain>
    </source>
</reference>
<accession>G4T916</accession>
<evidence type="ECO:0000256" key="1">
    <source>
        <dbReference type="SAM" id="MobiDB-lite"/>
    </source>
</evidence>
<evidence type="ECO:0000313" key="4">
    <source>
        <dbReference type="Proteomes" id="UP000007148"/>
    </source>
</evidence>
<organism evidence="3 4">
    <name type="scientific">Serendipita indica (strain DSM 11827)</name>
    <name type="common">Root endophyte fungus</name>
    <name type="synonym">Piriformospora indica</name>
    <dbReference type="NCBI Taxonomy" id="1109443"/>
    <lineage>
        <taxon>Eukaryota</taxon>
        <taxon>Fungi</taxon>
        <taxon>Dikarya</taxon>
        <taxon>Basidiomycota</taxon>
        <taxon>Agaricomycotina</taxon>
        <taxon>Agaricomycetes</taxon>
        <taxon>Sebacinales</taxon>
        <taxon>Serendipitaceae</taxon>
        <taxon>Serendipita</taxon>
    </lineage>
</organism>
<sequence length="409" mass="44447">MSNQQRRDPPLAGRPPFATDEDDSVYNNPPAAQPRVRQPQPPQNARSDSMYQAWDNYLHTDKDSRPNSGAGGIGMGLMNGGLDDSDDEDAPPARAQPRANAPAKSSNLNPGSQRPNNGDAPRGILQTQPLARPAPAAAPGAATRQGSYDRPQYPQNGQQQQGAGGSQRTGVQRPAAAQLRVDVPPPGMPRAPMPAFMHSPSPSPSLNPHPLNAPSTPITPVFARPSFQEPERKVEFAKDAIMRGNSEETLLPRNTPKGEEFWRRFSVVAKEDPKRKKSKWLSSTMGNSRSMTRWIWCISIFLLLAIGAGIGFGWYFTHNNAPSLPVAIGGSANESQISTAPHTTAAAAAGGTSRTLIAPLAVETKRSLHARRDHSDLFPTESAKFALPTERAEHFAQHRYHRRSLERLN</sequence>
<keyword evidence="2" id="KW-1133">Transmembrane helix</keyword>
<feature type="compositionally biased region" description="Low complexity" evidence="1">
    <location>
        <begin position="92"/>
        <end position="103"/>
    </location>
</feature>
<feature type="transmembrane region" description="Helical" evidence="2">
    <location>
        <begin position="294"/>
        <end position="316"/>
    </location>
</feature>
<dbReference type="Proteomes" id="UP000007148">
    <property type="component" value="Unassembled WGS sequence"/>
</dbReference>